<reference evidence="1" key="1">
    <citation type="submission" date="2018-05" db="EMBL/GenBank/DDBJ databases">
        <authorList>
            <person name="Lanie J.A."/>
            <person name="Ng W.-L."/>
            <person name="Kazmierczak K.M."/>
            <person name="Andrzejewski T.M."/>
            <person name="Davidsen T.M."/>
            <person name="Wayne K.J."/>
            <person name="Tettelin H."/>
            <person name="Glass J.I."/>
            <person name="Rusch D."/>
            <person name="Podicherti R."/>
            <person name="Tsui H.-C.T."/>
            <person name="Winkler M.E."/>
        </authorList>
    </citation>
    <scope>NUCLEOTIDE SEQUENCE</scope>
</reference>
<gene>
    <name evidence="1" type="ORF">METZ01_LOCUS180435</name>
</gene>
<protein>
    <submittedName>
        <fullName evidence="1">Uncharacterized protein</fullName>
    </submittedName>
</protein>
<dbReference type="AlphaFoldDB" id="A0A382CPN3"/>
<proteinExistence type="predicted"/>
<sequence>MIERVTWTSTRRFIGTDETSVLCHIGRILAGTRHSGGVFQQKRDLITARRLHT</sequence>
<accession>A0A382CPN3</accession>
<evidence type="ECO:0000313" key="1">
    <source>
        <dbReference type="EMBL" id="SVB27581.1"/>
    </source>
</evidence>
<organism evidence="1">
    <name type="scientific">marine metagenome</name>
    <dbReference type="NCBI Taxonomy" id="408172"/>
    <lineage>
        <taxon>unclassified sequences</taxon>
        <taxon>metagenomes</taxon>
        <taxon>ecological metagenomes</taxon>
    </lineage>
</organism>
<name>A0A382CPN3_9ZZZZ</name>
<dbReference type="EMBL" id="UINC01035336">
    <property type="protein sequence ID" value="SVB27581.1"/>
    <property type="molecule type" value="Genomic_DNA"/>
</dbReference>